<organism evidence="1 2">
    <name type="scientific">Cichorium intybus</name>
    <name type="common">Chicory</name>
    <dbReference type="NCBI Taxonomy" id="13427"/>
    <lineage>
        <taxon>Eukaryota</taxon>
        <taxon>Viridiplantae</taxon>
        <taxon>Streptophyta</taxon>
        <taxon>Embryophyta</taxon>
        <taxon>Tracheophyta</taxon>
        <taxon>Spermatophyta</taxon>
        <taxon>Magnoliopsida</taxon>
        <taxon>eudicotyledons</taxon>
        <taxon>Gunneridae</taxon>
        <taxon>Pentapetalae</taxon>
        <taxon>asterids</taxon>
        <taxon>campanulids</taxon>
        <taxon>Asterales</taxon>
        <taxon>Asteraceae</taxon>
        <taxon>Cichorioideae</taxon>
        <taxon>Cichorieae</taxon>
        <taxon>Cichoriinae</taxon>
        <taxon>Cichorium</taxon>
    </lineage>
</organism>
<gene>
    <name evidence="1" type="ORF">L2E82_29725</name>
</gene>
<reference evidence="2" key="1">
    <citation type="journal article" date="2022" name="Mol. Ecol. Resour.">
        <title>The genomes of chicory, endive, great burdock and yacon provide insights into Asteraceae palaeo-polyploidization history and plant inulin production.</title>
        <authorList>
            <person name="Fan W."/>
            <person name="Wang S."/>
            <person name="Wang H."/>
            <person name="Wang A."/>
            <person name="Jiang F."/>
            <person name="Liu H."/>
            <person name="Zhao H."/>
            <person name="Xu D."/>
            <person name="Zhang Y."/>
        </authorList>
    </citation>
    <scope>NUCLEOTIDE SEQUENCE [LARGE SCALE GENOMIC DNA]</scope>
    <source>
        <strain evidence="2">cv. Punajuju</strain>
    </source>
</reference>
<comment type="caution">
    <text evidence="1">The sequence shown here is derived from an EMBL/GenBank/DDBJ whole genome shotgun (WGS) entry which is preliminary data.</text>
</comment>
<dbReference type="Proteomes" id="UP001055811">
    <property type="component" value="Linkage Group LG05"/>
</dbReference>
<evidence type="ECO:0000313" key="1">
    <source>
        <dbReference type="EMBL" id="KAI3739322.1"/>
    </source>
</evidence>
<proteinExistence type="predicted"/>
<protein>
    <submittedName>
        <fullName evidence="1">Uncharacterized protein</fullName>
    </submittedName>
</protein>
<sequence length="88" mass="9972">MYEVWYVILKQGVWLVQNKNTIVGFAVKEGDVAGEEDPETPKKIFQLLNQCAEAANDFRMKRNNGPTNLEESEVSFIFMLAIHLILAG</sequence>
<accession>A0ACB9CYF0</accession>
<reference evidence="1 2" key="2">
    <citation type="journal article" date="2022" name="Mol. Ecol. Resour.">
        <title>The genomes of chicory, endive, great burdock and yacon provide insights into Asteraceae paleo-polyploidization history and plant inulin production.</title>
        <authorList>
            <person name="Fan W."/>
            <person name="Wang S."/>
            <person name="Wang H."/>
            <person name="Wang A."/>
            <person name="Jiang F."/>
            <person name="Liu H."/>
            <person name="Zhao H."/>
            <person name="Xu D."/>
            <person name="Zhang Y."/>
        </authorList>
    </citation>
    <scope>NUCLEOTIDE SEQUENCE [LARGE SCALE GENOMIC DNA]</scope>
    <source>
        <strain evidence="2">cv. Punajuju</strain>
        <tissue evidence="1">Leaves</tissue>
    </source>
</reference>
<dbReference type="EMBL" id="CM042013">
    <property type="protein sequence ID" value="KAI3739322.1"/>
    <property type="molecule type" value="Genomic_DNA"/>
</dbReference>
<keyword evidence="2" id="KW-1185">Reference proteome</keyword>
<name>A0ACB9CYF0_CICIN</name>
<evidence type="ECO:0000313" key="2">
    <source>
        <dbReference type="Proteomes" id="UP001055811"/>
    </source>
</evidence>